<reference evidence="1 2" key="1">
    <citation type="submission" date="2016-10" db="EMBL/GenBank/DDBJ databases">
        <authorList>
            <person name="de Groot N.N."/>
        </authorList>
    </citation>
    <scope>NUCLEOTIDE SEQUENCE [LARGE SCALE GENOMIC DNA]</scope>
    <source>
        <strain evidence="1 2">CGMCC 1.6117</strain>
    </source>
</reference>
<name>A0A1I0SUB0_9RHOB</name>
<sequence>MTSPSFQTLRSGSIQTDQFLTGALVGGVVAFLLTNETVQRAAITGAAHAWLSLRSGVEEAKERFRDAEAEIRTARAR</sequence>
<dbReference type="AlphaFoldDB" id="A0A1I0SUB0"/>
<organism evidence="1 2">
    <name type="scientific">Paracoccus halophilus</name>
    <dbReference type="NCBI Taxonomy" id="376733"/>
    <lineage>
        <taxon>Bacteria</taxon>
        <taxon>Pseudomonadati</taxon>
        <taxon>Pseudomonadota</taxon>
        <taxon>Alphaproteobacteria</taxon>
        <taxon>Rhodobacterales</taxon>
        <taxon>Paracoccaceae</taxon>
        <taxon>Paracoccus</taxon>
    </lineage>
</organism>
<dbReference type="EMBL" id="FOJO01000002">
    <property type="protein sequence ID" value="SFA42356.1"/>
    <property type="molecule type" value="Genomic_DNA"/>
</dbReference>
<dbReference type="Proteomes" id="UP000182312">
    <property type="component" value="Unassembled WGS sequence"/>
</dbReference>
<gene>
    <name evidence="1" type="ORF">SAMN04487972_102293</name>
</gene>
<protein>
    <recommendedName>
        <fullName evidence="3">YtxH domain-containing protein</fullName>
    </recommendedName>
</protein>
<proteinExistence type="predicted"/>
<accession>A0A1I0SUB0</accession>
<evidence type="ECO:0000313" key="1">
    <source>
        <dbReference type="EMBL" id="SFA42356.1"/>
    </source>
</evidence>
<dbReference type="OrthoDB" id="5772916at2"/>
<evidence type="ECO:0000313" key="2">
    <source>
        <dbReference type="Proteomes" id="UP000182312"/>
    </source>
</evidence>
<dbReference type="RefSeq" id="WP_052081204.1">
    <property type="nucleotide sequence ID" value="NZ_FOJO01000002.1"/>
</dbReference>
<evidence type="ECO:0008006" key="3">
    <source>
        <dbReference type="Google" id="ProtNLM"/>
    </source>
</evidence>